<gene>
    <name evidence="2" type="ORF">SVIM_LOCUS226891</name>
</gene>
<accession>A0A6N2LFU1</accession>
<proteinExistence type="predicted"/>
<organism evidence="2">
    <name type="scientific">Salix viminalis</name>
    <name type="common">Common osier</name>
    <name type="synonym">Basket willow</name>
    <dbReference type="NCBI Taxonomy" id="40686"/>
    <lineage>
        <taxon>Eukaryota</taxon>
        <taxon>Viridiplantae</taxon>
        <taxon>Streptophyta</taxon>
        <taxon>Embryophyta</taxon>
        <taxon>Tracheophyta</taxon>
        <taxon>Spermatophyta</taxon>
        <taxon>Magnoliopsida</taxon>
        <taxon>eudicotyledons</taxon>
        <taxon>Gunneridae</taxon>
        <taxon>Pentapetalae</taxon>
        <taxon>rosids</taxon>
        <taxon>fabids</taxon>
        <taxon>Malpighiales</taxon>
        <taxon>Salicaceae</taxon>
        <taxon>Saliceae</taxon>
        <taxon>Salix</taxon>
    </lineage>
</organism>
<name>A0A6N2LFU1_SALVM</name>
<dbReference type="AlphaFoldDB" id="A0A6N2LFU1"/>
<sequence>MGSDNNNNNVINRKDYILLKDFRRKLKLKVKRIFLFLFGFILSTPPPQHFLLQSSNRFTLILAAMLLFLF</sequence>
<keyword evidence="1" id="KW-0472">Membrane</keyword>
<evidence type="ECO:0000313" key="2">
    <source>
        <dbReference type="EMBL" id="VFU40066.1"/>
    </source>
</evidence>
<evidence type="ECO:0000256" key="1">
    <source>
        <dbReference type="SAM" id="Phobius"/>
    </source>
</evidence>
<keyword evidence="1" id="KW-1133">Transmembrane helix</keyword>
<protein>
    <submittedName>
        <fullName evidence="2">Uncharacterized protein</fullName>
    </submittedName>
</protein>
<feature type="transmembrane region" description="Helical" evidence="1">
    <location>
        <begin position="28"/>
        <end position="44"/>
    </location>
</feature>
<reference evidence="2" key="1">
    <citation type="submission" date="2019-03" db="EMBL/GenBank/DDBJ databases">
        <authorList>
            <person name="Mank J."/>
            <person name="Almeida P."/>
        </authorList>
    </citation>
    <scope>NUCLEOTIDE SEQUENCE</scope>
    <source>
        <strain evidence="2">78183</strain>
    </source>
</reference>
<keyword evidence="1" id="KW-0812">Transmembrane</keyword>
<dbReference type="EMBL" id="CAADRP010001540">
    <property type="protein sequence ID" value="VFU40066.1"/>
    <property type="molecule type" value="Genomic_DNA"/>
</dbReference>